<protein>
    <submittedName>
        <fullName evidence="1">Uncharacterized protein</fullName>
    </submittedName>
</protein>
<reference evidence="1 2" key="1">
    <citation type="journal article" date="2022" name="Hortic Res">
        <title>A haplotype resolved chromosomal level avocado genome allows analysis of novel avocado genes.</title>
        <authorList>
            <person name="Nath O."/>
            <person name="Fletcher S.J."/>
            <person name="Hayward A."/>
            <person name="Shaw L.M."/>
            <person name="Masouleh A.K."/>
            <person name="Furtado A."/>
            <person name="Henry R.J."/>
            <person name="Mitter N."/>
        </authorList>
    </citation>
    <scope>NUCLEOTIDE SEQUENCE [LARGE SCALE GENOMIC DNA]</scope>
    <source>
        <strain evidence="2">cv. Hass</strain>
    </source>
</reference>
<keyword evidence="2" id="KW-1185">Reference proteome</keyword>
<dbReference type="Proteomes" id="UP001234297">
    <property type="component" value="Chromosome 1"/>
</dbReference>
<evidence type="ECO:0000313" key="1">
    <source>
        <dbReference type="EMBL" id="KAJ8648682.1"/>
    </source>
</evidence>
<dbReference type="EMBL" id="CM056809">
    <property type="protein sequence ID" value="KAJ8648682.1"/>
    <property type="molecule type" value="Genomic_DNA"/>
</dbReference>
<organism evidence="1 2">
    <name type="scientific">Persea americana</name>
    <name type="common">Avocado</name>
    <dbReference type="NCBI Taxonomy" id="3435"/>
    <lineage>
        <taxon>Eukaryota</taxon>
        <taxon>Viridiplantae</taxon>
        <taxon>Streptophyta</taxon>
        <taxon>Embryophyta</taxon>
        <taxon>Tracheophyta</taxon>
        <taxon>Spermatophyta</taxon>
        <taxon>Magnoliopsida</taxon>
        <taxon>Magnoliidae</taxon>
        <taxon>Laurales</taxon>
        <taxon>Lauraceae</taxon>
        <taxon>Persea</taxon>
    </lineage>
</organism>
<comment type="caution">
    <text evidence="1">The sequence shown here is derived from an EMBL/GenBank/DDBJ whole genome shotgun (WGS) entry which is preliminary data.</text>
</comment>
<gene>
    <name evidence="1" type="ORF">MRB53_001705</name>
</gene>
<proteinExistence type="predicted"/>
<sequence>MMTTNLDSNGAEALQNAFQIDENYEFSAPKFFDFIIGESKDEIKKAELWFEMALSHAPSPFMPRIKAGRTAVDLESVCNFSPPKQIQKESHTHPEAPDDPAPDVVKESHTHPEAPDDPAPDVVKESHTHPEGPEDPAPDVVKESHTHPEAPEDPAPDVVSANASTGSSSVAAPNECNANKEAHPDENCIVSRISVASSSKDAGEACTPKAQMISAKGSTRPPTSSKHQSGLKKLANPSVSRSKNQEQSLGVKSSNISAKKNMGLTDFAQTNQAIKKQKLEGGRSRPILDIKNRVLPHKSKPSSAVGGGDISESVLKGGKEERSGILSRRKVYVREPFVSMAEMVKKFQSKTRELGLSHDDASSMMQGKQRLTLTRPQEPQFETALRARPVKVKSTAELEEEMLANQPKFKARPLNRKILEAPSLPTLPRSTPQRPDFQEFHLKTMERAHQHSSVSSFTDSSSCQNNANQGKVPKLTEARTPRLETALRSRPTKVKSSQELEQEELEKMPKFKARRLNRKIFESRGEIGVFCNQKRQLTVPQEFHFATDERIPPPPAAKEVFHIFDKLSLNSEPSREKPLPRITTPNPFHLHTEERGQEKEKKFAEELMRKAWEEERARIPKAKPYPYTTDFPVIPPKPEPKEWTKPEAFQLESLVRHEEEMQRKMAEKERMEREEAEKRLFRAQPILKDDPIPLPEKMRIPLTQVQEFQLQVDSRAVDREEFDKKIKEKETMYKRLREEYESAKMEEEEKAVKQMRRTMVPHARPLPSFDNPFIPQKSNKETTKAISPNLLVIKRNEGRVASASAAAHMR</sequence>
<name>A0ACC2MSE4_PERAE</name>
<accession>A0ACC2MSE4</accession>
<evidence type="ECO:0000313" key="2">
    <source>
        <dbReference type="Proteomes" id="UP001234297"/>
    </source>
</evidence>